<dbReference type="UniPathway" id="UPA00031">
    <property type="reaction ID" value="UER00010"/>
</dbReference>
<evidence type="ECO:0000256" key="2">
    <source>
        <dbReference type="ARBA" id="ARBA00011152"/>
    </source>
</evidence>
<evidence type="ECO:0000256" key="8">
    <source>
        <dbReference type="ARBA" id="ARBA00047838"/>
    </source>
</evidence>
<evidence type="ECO:0000256" key="7">
    <source>
        <dbReference type="ARBA" id="ARBA00023239"/>
    </source>
</evidence>
<dbReference type="PANTHER" id="PTHR42701:SF1">
    <property type="entry name" value="IMIDAZOLE GLYCEROL PHOSPHATE SYNTHASE SUBUNIT HISH"/>
    <property type="match status" value="1"/>
</dbReference>
<dbReference type="EC" id="4.3.2.10" evidence="10"/>
<dbReference type="InterPro" id="IPR017926">
    <property type="entry name" value="GATASE"/>
</dbReference>
<dbReference type="InterPro" id="IPR010139">
    <property type="entry name" value="Imidazole-glycPsynth_HisH"/>
</dbReference>
<evidence type="ECO:0000313" key="13">
    <source>
        <dbReference type="EMBL" id="SCZ78883.1"/>
    </source>
</evidence>
<feature type="active site" evidence="10 11">
    <location>
        <position position="193"/>
    </location>
</feature>
<comment type="catalytic activity">
    <reaction evidence="9 10">
        <text>L-glutamine + H2O = L-glutamate + NH4(+)</text>
        <dbReference type="Rhea" id="RHEA:15889"/>
        <dbReference type="ChEBI" id="CHEBI:15377"/>
        <dbReference type="ChEBI" id="CHEBI:28938"/>
        <dbReference type="ChEBI" id="CHEBI:29985"/>
        <dbReference type="ChEBI" id="CHEBI:58359"/>
        <dbReference type="EC" id="3.5.1.2"/>
    </reaction>
</comment>
<comment type="function">
    <text evidence="10">IGPS catalyzes the conversion of PRFAR and glutamine to IGP, AICAR and glutamate. The HisH subunit catalyzes the hydrolysis of glutamine to glutamate and ammonia as part of the synthesis of IGP and AICAR. The resulting ammonia molecule is channeled to the active site of HisF.</text>
</comment>
<evidence type="ECO:0000256" key="5">
    <source>
        <dbReference type="ARBA" id="ARBA00022962"/>
    </source>
</evidence>
<proteinExistence type="inferred from homology"/>
<keyword evidence="5 10" id="KW-0315">Glutamine amidotransferase</keyword>
<evidence type="ECO:0000259" key="12">
    <source>
        <dbReference type="Pfam" id="PF00117"/>
    </source>
</evidence>
<evidence type="ECO:0000256" key="1">
    <source>
        <dbReference type="ARBA" id="ARBA00005091"/>
    </source>
</evidence>
<dbReference type="CDD" id="cd01748">
    <property type="entry name" value="GATase1_IGP_Synthase"/>
    <property type="match status" value="1"/>
</dbReference>
<reference evidence="13 14" key="1">
    <citation type="submission" date="2016-10" db="EMBL/GenBank/DDBJ databases">
        <authorList>
            <person name="de Groot N.N."/>
        </authorList>
    </citation>
    <scope>NUCLEOTIDE SEQUENCE [LARGE SCALE GENOMIC DNA]</scope>
    <source>
        <strain evidence="13 14">DSM 2784</strain>
    </source>
</reference>
<keyword evidence="6 10" id="KW-0368">Histidine biosynthesis</keyword>
<gene>
    <name evidence="10" type="primary">hisH</name>
    <name evidence="13" type="ORF">SAMN03080599_01489</name>
</gene>
<comment type="subcellular location">
    <subcellularLocation>
        <location evidence="10">Cytoplasm</location>
    </subcellularLocation>
</comment>
<dbReference type="RefSeq" id="WP_092590253.1">
    <property type="nucleotide sequence ID" value="NZ_FMWL01000005.1"/>
</dbReference>
<evidence type="ECO:0000256" key="3">
    <source>
        <dbReference type="ARBA" id="ARBA00022605"/>
    </source>
</evidence>
<accession>A0A1G5RXW4</accession>
<keyword evidence="13" id="KW-0808">Transferase</keyword>
<dbReference type="NCBIfam" id="TIGR01855">
    <property type="entry name" value="IMP_synth_hisH"/>
    <property type="match status" value="1"/>
</dbReference>
<dbReference type="STRING" id="1120920.SAMN03080599_01489"/>
<dbReference type="GO" id="GO:0016829">
    <property type="term" value="F:lyase activity"/>
    <property type="evidence" value="ECO:0007669"/>
    <property type="project" value="UniProtKB-KW"/>
</dbReference>
<dbReference type="InterPro" id="IPR029062">
    <property type="entry name" value="Class_I_gatase-like"/>
</dbReference>
<feature type="domain" description="Glutamine amidotransferase" evidence="12">
    <location>
        <begin position="14"/>
        <end position="199"/>
    </location>
</feature>
<evidence type="ECO:0000256" key="9">
    <source>
        <dbReference type="ARBA" id="ARBA00049534"/>
    </source>
</evidence>
<name>A0A1G5RXW4_9FIRM</name>
<dbReference type="PROSITE" id="PS51273">
    <property type="entry name" value="GATASE_TYPE_1"/>
    <property type="match status" value="1"/>
</dbReference>
<keyword evidence="3 10" id="KW-0028">Amino-acid biosynthesis</keyword>
<dbReference type="Proteomes" id="UP000199208">
    <property type="component" value="Unassembled WGS sequence"/>
</dbReference>
<evidence type="ECO:0000256" key="10">
    <source>
        <dbReference type="HAMAP-Rule" id="MF_00278"/>
    </source>
</evidence>
<comment type="pathway">
    <text evidence="1 10">Amino-acid biosynthesis; L-histidine biosynthesis; L-histidine from 5-phospho-alpha-D-ribose 1-diphosphate: step 5/9.</text>
</comment>
<sequence>MTSTISAPRSPIAIIDYGVGNIQNLINAFERLEIPAVLTADHDTILNAELSILPGVGAFKDAIDKLRDTGIDRVIQQRVQEGRPLLGICLGMQLMFEASEEDGDWEGLGLLKGRFVKFDENMGLKVPHMGWNRLVKERQDPVASGLPEDAYAYFVHSYYLAGGDEQDIVLSSPYGVKVPGLVRRGSIVGMQFHPEKSGAVGEFLIRQVLAVLMGGTQ</sequence>
<dbReference type="AlphaFoldDB" id="A0A1G5RXW4"/>
<dbReference type="GO" id="GO:0004359">
    <property type="term" value="F:glutaminase activity"/>
    <property type="evidence" value="ECO:0007669"/>
    <property type="project" value="UniProtKB-EC"/>
</dbReference>
<comment type="subunit">
    <text evidence="2 10">Heterodimer of HisH and HisF.</text>
</comment>
<evidence type="ECO:0000256" key="6">
    <source>
        <dbReference type="ARBA" id="ARBA00023102"/>
    </source>
</evidence>
<dbReference type="GO" id="GO:0000105">
    <property type="term" value="P:L-histidine biosynthetic process"/>
    <property type="evidence" value="ECO:0007669"/>
    <property type="project" value="UniProtKB-UniRule"/>
</dbReference>
<comment type="catalytic activity">
    <reaction evidence="8 10">
        <text>5-[(5-phospho-1-deoxy-D-ribulos-1-ylimino)methylamino]-1-(5-phospho-beta-D-ribosyl)imidazole-4-carboxamide + L-glutamine = D-erythro-1-(imidazol-4-yl)glycerol 3-phosphate + 5-amino-1-(5-phospho-beta-D-ribosyl)imidazole-4-carboxamide + L-glutamate + H(+)</text>
        <dbReference type="Rhea" id="RHEA:24793"/>
        <dbReference type="ChEBI" id="CHEBI:15378"/>
        <dbReference type="ChEBI" id="CHEBI:29985"/>
        <dbReference type="ChEBI" id="CHEBI:58278"/>
        <dbReference type="ChEBI" id="CHEBI:58359"/>
        <dbReference type="ChEBI" id="CHEBI:58475"/>
        <dbReference type="ChEBI" id="CHEBI:58525"/>
        <dbReference type="EC" id="4.3.2.10"/>
    </reaction>
</comment>
<dbReference type="GO" id="GO:0000107">
    <property type="term" value="F:imidazoleglycerol-phosphate synthase activity"/>
    <property type="evidence" value="ECO:0007669"/>
    <property type="project" value="UniProtKB-UniRule"/>
</dbReference>
<evidence type="ECO:0000256" key="11">
    <source>
        <dbReference type="PIRSR" id="PIRSR000495-1"/>
    </source>
</evidence>
<dbReference type="PANTHER" id="PTHR42701">
    <property type="entry name" value="IMIDAZOLE GLYCEROL PHOSPHATE SYNTHASE SUBUNIT HISH"/>
    <property type="match status" value="1"/>
</dbReference>
<dbReference type="OrthoDB" id="9807137at2"/>
<protein>
    <recommendedName>
        <fullName evidence="10">Imidazole glycerol phosphate synthase subunit HisH</fullName>
        <ecNumber evidence="10">4.3.2.10</ecNumber>
    </recommendedName>
    <alternativeName>
        <fullName evidence="10">IGP synthase glutaminase subunit</fullName>
        <ecNumber evidence="10">3.5.1.2</ecNumber>
    </alternativeName>
    <alternativeName>
        <fullName evidence="10">IGP synthase subunit HisH</fullName>
    </alternativeName>
    <alternativeName>
        <fullName evidence="10">ImGP synthase subunit HisH</fullName>
        <shortName evidence="10">IGPS subunit HisH</shortName>
    </alternativeName>
</protein>
<dbReference type="GO" id="GO:0005737">
    <property type="term" value="C:cytoplasm"/>
    <property type="evidence" value="ECO:0007669"/>
    <property type="project" value="UniProtKB-SubCell"/>
</dbReference>
<dbReference type="HAMAP" id="MF_00278">
    <property type="entry name" value="HisH"/>
    <property type="match status" value="1"/>
</dbReference>
<keyword evidence="4 10" id="KW-0378">Hydrolase</keyword>
<dbReference type="PIRSF" id="PIRSF000495">
    <property type="entry name" value="Amidotransf_hisH"/>
    <property type="match status" value="1"/>
</dbReference>
<keyword evidence="10" id="KW-0963">Cytoplasm</keyword>
<keyword evidence="7 10" id="KW-0456">Lyase</keyword>
<evidence type="ECO:0000256" key="4">
    <source>
        <dbReference type="ARBA" id="ARBA00022801"/>
    </source>
</evidence>
<dbReference type="EMBL" id="FMWL01000005">
    <property type="protein sequence ID" value="SCZ78883.1"/>
    <property type="molecule type" value="Genomic_DNA"/>
</dbReference>
<feature type="active site" description="Nucleophile" evidence="10 11">
    <location>
        <position position="89"/>
    </location>
</feature>
<organism evidence="13 14">
    <name type="scientific">Acidaminobacter hydrogenoformans DSM 2784</name>
    <dbReference type="NCBI Taxonomy" id="1120920"/>
    <lineage>
        <taxon>Bacteria</taxon>
        <taxon>Bacillati</taxon>
        <taxon>Bacillota</taxon>
        <taxon>Clostridia</taxon>
        <taxon>Peptostreptococcales</taxon>
        <taxon>Acidaminobacteraceae</taxon>
        <taxon>Acidaminobacter</taxon>
    </lineage>
</organism>
<dbReference type="Gene3D" id="3.40.50.880">
    <property type="match status" value="1"/>
</dbReference>
<dbReference type="EC" id="3.5.1.2" evidence="10"/>
<dbReference type="SUPFAM" id="SSF52317">
    <property type="entry name" value="Class I glutamine amidotransferase-like"/>
    <property type="match status" value="1"/>
</dbReference>
<feature type="active site" evidence="10 11">
    <location>
        <position position="195"/>
    </location>
</feature>
<keyword evidence="14" id="KW-1185">Reference proteome</keyword>
<dbReference type="Pfam" id="PF00117">
    <property type="entry name" value="GATase"/>
    <property type="match status" value="1"/>
</dbReference>
<evidence type="ECO:0000313" key="14">
    <source>
        <dbReference type="Proteomes" id="UP000199208"/>
    </source>
</evidence>